<protein>
    <submittedName>
        <fullName evidence="1">Uncharacterized protein</fullName>
    </submittedName>
</protein>
<dbReference type="Proteomes" id="UP001517388">
    <property type="component" value="Unassembled WGS sequence"/>
</dbReference>
<accession>A0ACC7S8N1</accession>
<comment type="caution">
    <text evidence="1">The sequence shown here is derived from an EMBL/GenBank/DDBJ whole genome shotgun (WGS) entry which is preliminary data.</text>
</comment>
<name>A0ACC7S8N1_DOLFA</name>
<gene>
    <name evidence="1" type="ORF">FJR39_17545</name>
</gene>
<evidence type="ECO:0000313" key="1">
    <source>
        <dbReference type="EMBL" id="MTJ44872.1"/>
    </source>
</evidence>
<organism evidence="1 2">
    <name type="scientific">Dolichospermum flos-aquae UHCC 0037</name>
    <dbReference type="NCBI Taxonomy" id="2590026"/>
    <lineage>
        <taxon>Bacteria</taxon>
        <taxon>Bacillati</taxon>
        <taxon>Cyanobacteriota</taxon>
        <taxon>Cyanophyceae</taxon>
        <taxon>Nostocales</taxon>
        <taxon>Aphanizomenonaceae</taxon>
        <taxon>Dolichospermum</taxon>
    </lineage>
</organism>
<evidence type="ECO:0000313" key="2">
    <source>
        <dbReference type="Proteomes" id="UP001517388"/>
    </source>
</evidence>
<sequence>MNTYFQQSLTEVQSQEFASDFKATVRFIFRLIKLLFLLLTAIFNLGRKVYCKVSKQNTEVTLAGLPLTESLTNLPIDQPLADLPVGELIAESSLTESTLDSNPTVEDNLQQEQSEGTLLASTDEVDNTVDRQKQLKQMKAAQLRKLCTDYSLQYQNKQQAVRTIFQFEWEQIQANLG</sequence>
<reference evidence="2" key="1">
    <citation type="journal article" date="2020" name="Toxins">
        <title>Phylogenomic Analysis of Secondary Metabolism in the Toxic Cyanobacterial Genera Anabaena, Dolichospermum and Aphanizomenon.</title>
        <authorList>
            <person name="Oesterholm J."/>
            <person name="Popin R.V."/>
            <person name="Fewer D.P."/>
            <person name="Sivonen K."/>
        </authorList>
    </citation>
    <scope>NUCLEOTIDE SEQUENCE [LARGE SCALE GENOMIC DNA]</scope>
    <source>
        <strain evidence="2">UHCC 0037</strain>
    </source>
</reference>
<dbReference type="EMBL" id="VILF01000004">
    <property type="protein sequence ID" value="MTJ44872.1"/>
    <property type="molecule type" value="Genomic_DNA"/>
</dbReference>
<keyword evidence="2" id="KW-1185">Reference proteome</keyword>
<proteinExistence type="predicted"/>